<evidence type="ECO:0000313" key="9">
    <source>
        <dbReference type="Proteomes" id="UP000013378"/>
    </source>
</evidence>
<dbReference type="GO" id="GO:0010043">
    <property type="term" value="P:response to zinc ion"/>
    <property type="evidence" value="ECO:0007669"/>
    <property type="project" value="TreeGrafter"/>
</dbReference>
<name>R1AXY3_9FIRM</name>
<evidence type="ECO:0000256" key="4">
    <source>
        <dbReference type="ARBA" id="ARBA00022989"/>
    </source>
</evidence>
<dbReference type="InterPro" id="IPR037294">
    <property type="entry name" value="ABC_BtuC-like"/>
</dbReference>
<evidence type="ECO:0000256" key="1">
    <source>
        <dbReference type="ARBA" id="ARBA00004141"/>
    </source>
</evidence>
<keyword evidence="9" id="KW-1185">Reference proteome</keyword>
<feature type="transmembrane region" description="Helical" evidence="7">
    <location>
        <begin position="220"/>
        <end position="237"/>
    </location>
</feature>
<dbReference type="Pfam" id="PF00950">
    <property type="entry name" value="ABC-3"/>
    <property type="match status" value="1"/>
</dbReference>
<keyword evidence="5 7" id="KW-0472">Membrane</keyword>
<gene>
    <name evidence="8" type="ORF">L21TH_0423</name>
</gene>
<comment type="caution">
    <text evidence="8">The sequence shown here is derived from an EMBL/GenBank/DDBJ whole genome shotgun (WGS) entry which is preliminary data.</text>
</comment>
<accession>R1AXY3</accession>
<feature type="transmembrane region" description="Helical" evidence="7">
    <location>
        <begin position="133"/>
        <end position="154"/>
    </location>
</feature>
<dbReference type="EMBL" id="ARZA01000054">
    <property type="protein sequence ID" value="EOD01502.1"/>
    <property type="molecule type" value="Genomic_DNA"/>
</dbReference>
<dbReference type="AlphaFoldDB" id="R1AXY3"/>
<dbReference type="SUPFAM" id="SSF81345">
    <property type="entry name" value="ABC transporter involved in vitamin B12 uptake, BtuC"/>
    <property type="match status" value="1"/>
</dbReference>
<dbReference type="PANTHER" id="PTHR30477:SF18">
    <property type="entry name" value="METAL TRANSPORT SYSTEM MEMBRANE PROTEIN CT_417-RELATED"/>
    <property type="match status" value="1"/>
</dbReference>
<reference evidence="8 9" key="1">
    <citation type="journal article" date="2015" name="Geomicrobiol. J.">
        <title>Caldisalinibacter kiritimatiensis gen. nov., sp. nov., a moderately thermohalophilic thiosulfate-reducing bacterium from a hypersaline microbial mat.</title>
        <authorList>
            <person name="Ben Hania W."/>
            <person name="Joseph M."/>
            <person name="Fiebig A."/>
            <person name="Bunk B."/>
            <person name="Klenk H.-P."/>
            <person name="Fardeau M.-L."/>
            <person name="Spring S."/>
        </authorList>
    </citation>
    <scope>NUCLEOTIDE SEQUENCE [LARGE SCALE GENOMIC DNA]</scope>
    <source>
        <strain evidence="8 9">L21-TH-D2</strain>
    </source>
</reference>
<evidence type="ECO:0000256" key="2">
    <source>
        <dbReference type="ARBA" id="ARBA00008034"/>
    </source>
</evidence>
<dbReference type="CDD" id="cd06550">
    <property type="entry name" value="TM_ABC_iron-siderophores_like"/>
    <property type="match status" value="1"/>
</dbReference>
<dbReference type="Proteomes" id="UP000013378">
    <property type="component" value="Unassembled WGS sequence"/>
</dbReference>
<keyword evidence="4 7" id="KW-1133">Transmembrane helix</keyword>
<comment type="subcellular location">
    <subcellularLocation>
        <location evidence="6">Cell membrane</location>
        <topology evidence="6">Multi-pass membrane protein</topology>
    </subcellularLocation>
    <subcellularLocation>
        <location evidence="1">Membrane</location>
        <topology evidence="1">Multi-pass membrane protein</topology>
    </subcellularLocation>
</comment>
<dbReference type="OrthoDB" id="9798540at2"/>
<dbReference type="PATRIC" id="fig|1304284.3.peg.410"/>
<protein>
    <submittedName>
        <fullName evidence="8">Zinc ABC transporter, inner membrane permease protein ZnuB</fullName>
    </submittedName>
</protein>
<dbReference type="eggNOG" id="COG1108">
    <property type="taxonomic scope" value="Bacteria"/>
</dbReference>
<evidence type="ECO:0000313" key="8">
    <source>
        <dbReference type="EMBL" id="EOD01502.1"/>
    </source>
</evidence>
<feature type="transmembrane region" description="Helical" evidence="7">
    <location>
        <begin position="53"/>
        <end position="79"/>
    </location>
</feature>
<dbReference type="GO" id="GO:0055085">
    <property type="term" value="P:transmembrane transport"/>
    <property type="evidence" value="ECO:0007669"/>
    <property type="project" value="InterPro"/>
</dbReference>
<feature type="transmembrane region" description="Helical" evidence="7">
    <location>
        <begin position="91"/>
        <end position="113"/>
    </location>
</feature>
<feature type="transmembrane region" description="Helical" evidence="7">
    <location>
        <begin position="12"/>
        <end position="33"/>
    </location>
</feature>
<dbReference type="GO" id="GO:0043190">
    <property type="term" value="C:ATP-binding cassette (ABC) transporter complex"/>
    <property type="evidence" value="ECO:0007669"/>
    <property type="project" value="InterPro"/>
</dbReference>
<feature type="transmembrane region" description="Helical" evidence="7">
    <location>
        <begin position="166"/>
        <end position="189"/>
    </location>
</feature>
<dbReference type="InterPro" id="IPR001626">
    <property type="entry name" value="ABC_TroCD"/>
</dbReference>
<keyword evidence="3 6" id="KW-0812">Transmembrane</keyword>
<proteinExistence type="inferred from homology"/>
<feature type="transmembrane region" description="Helical" evidence="7">
    <location>
        <begin position="243"/>
        <end position="263"/>
    </location>
</feature>
<dbReference type="RefSeq" id="WP_006307890.1">
    <property type="nucleotide sequence ID" value="NZ_ARZA01000054.1"/>
</dbReference>
<dbReference type="STRING" id="1304284.L21TH_0423"/>
<evidence type="ECO:0000256" key="5">
    <source>
        <dbReference type="ARBA" id="ARBA00023136"/>
    </source>
</evidence>
<organism evidence="8 9">
    <name type="scientific">Caldisalinibacter kiritimatiensis</name>
    <dbReference type="NCBI Taxonomy" id="1304284"/>
    <lineage>
        <taxon>Bacteria</taxon>
        <taxon>Bacillati</taxon>
        <taxon>Bacillota</taxon>
        <taxon>Tissierellia</taxon>
        <taxon>Tissierellales</taxon>
        <taxon>Thermohalobacteraceae</taxon>
        <taxon>Caldisalinibacter</taxon>
    </lineage>
</organism>
<keyword evidence="6" id="KW-0813">Transport</keyword>
<dbReference type="Gene3D" id="1.10.3470.10">
    <property type="entry name" value="ABC transporter involved in vitamin B12 uptake, BtuC"/>
    <property type="match status" value="1"/>
</dbReference>
<feature type="transmembrane region" description="Helical" evidence="7">
    <location>
        <begin position="195"/>
        <end position="213"/>
    </location>
</feature>
<evidence type="ECO:0000256" key="3">
    <source>
        <dbReference type="ARBA" id="ARBA00022692"/>
    </source>
</evidence>
<evidence type="ECO:0000256" key="7">
    <source>
        <dbReference type="SAM" id="Phobius"/>
    </source>
</evidence>
<sequence length="271" mass="29610">MISSLFSYTYMRNAFLAAVMTSIVCGIIGTIIVEKRLVMMSGGIAHTSFGGIGMGYFLGIEPIIGALIFSIIAAFSIAGIRRRTNTNSDSLIGMFWAIGMALGIMFIAFTPGYPPDMTSYLFGDILTVSNFSIKLMGIVDVIVVITIVSLFNYWKAYLFDDQFTKVLGIPTLFLENFLFILIALTIVVLIKVVGIILVIALLTIPPAIAKFFTYNLKKKILLSIGVGMILSVLGLFISYQFNIASGATIILLNGAAYFTVLILNRFKSTKH</sequence>
<dbReference type="PANTHER" id="PTHR30477">
    <property type="entry name" value="ABC-TRANSPORTER METAL-BINDING PROTEIN"/>
    <property type="match status" value="1"/>
</dbReference>
<comment type="similarity">
    <text evidence="2 6">Belongs to the ABC-3 integral membrane protein family.</text>
</comment>
<evidence type="ECO:0000256" key="6">
    <source>
        <dbReference type="RuleBase" id="RU003943"/>
    </source>
</evidence>